<protein>
    <submittedName>
        <fullName evidence="1">Uncharacterized protein</fullName>
    </submittedName>
</protein>
<gene>
    <name evidence="1" type="ORF">XBI1_440015</name>
</gene>
<comment type="caution">
    <text evidence="1">The sequence shown here is derived from an EMBL/GenBank/DDBJ whole genome shotgun (WGS) entry which is preliminary data.</text>
</comment>
<reference evidence="1" key="1">
    <citation type="submission" date="2013-07" db="EMBL/GenBank/DDBJ databases">
        <title>Sub-species coevolution in mutualistic symbiosis.</title>
        <authorList>
            <person name="Murfin K."/>
            <person name="Klassen J."/>
            <person name="Lee M."/>
            <person name="Forst S."/>
            <person name="Stock P."/>
            <person name="Goodrich-Blair H."/>
        </authorList>
    </citation>
    <scope>NUCLEOTIDE SEQUENCE [LARGE SCALE GENOMIC DNA]</scope>
    <source>
        <strain evidence="1">Intermedium</strain>
    </source>
</reference>
<dbReference type="RefSeq" id="WP_230585798.1">
    <property type="nucleotide sequence ID" value="NZ_CAWLWA010000035.1"/>
</dbReference>
<accession>A0A077QN00</accession>
<name>A0A077QN00_XENBV</name>
<sequence length="139" mass="16065">MIGIITTIVSERIYAYLYFCHHQETSNKTKKAININGIVANIAQKNSLHTGTTPITFLADQYHQGKNQNHGMGIKNKDEFKHHILTTYRVSPKHTEPVPCYNLEPIVDYGYALYKRRGRYMHLIDIIPLIKADKKHCQL</sequence>
<proteinExistence type="predicted"/>
<dbReference type="AlphaFoldDB" id="A0A077QN00"/>
<organism evidence="1">
    <name type="scientific">Xenorhabdus bovienii str. Intermedium</name>
    <dbReference type="NCBI Taxonomy" id="1379677"/>
    <lineage>
        <taxon>Bacteria</taxon>
        <taxon>Pseudomonadati</taxon>
        <taxon>Pseudomonadota</taxon>
        <taxon>Gammaproteobacteria</taxon>
        <taxon>Enterobacterales</taxon>
        <taxon>Morganellaceae</taxon>
        <taxon>Xenorhabdus</taxon>
    </lineage>
</organism>
<evidence type="ECO:0000313" key="1">
    <source>
        <dbReference type="EMBL" id="CDH34735.1"/>
    </source>
</evidence>
<dbReference type="Proteomes" id="UP000028480">
    <property type="component" value="Unassembled WGS sequence"/>
</dbReference>
<dbReference type="HOGENOM" id="CLU_1844345_0_0_6"/>
<dbReference type="EMBL" id="CBTB010000251">
    <property type="protein sequence ID" value="CDH34735.1"/>
    <property type="molecule type" value="Genomic_DNA"/>
</dbReference>